<dbReference type="PANTHER" id="PTHR35604">
    <property type="entry name" value="TRANSPOSASE INSH FOR INSERTION SEQUENCE ELEMENT IS5A-RELATED"/>
    <property type="match status" value="1"/>
</dbReference>
<sequence>MKQISFATLAETGKKRKTKRERFLEEMETVVPWVTLIEPHYPKAGKGRRPRGLETMLRIYFMQQWFALSDPGMEDALYDVPCMRAFAGLDLLDGAMPDETTILKFRRLLERHQPTDGGDHERHPNRMACCSRAAP</sequence>
<accession>A0A4R2L6F3</accession>
<dbReference type="InterPro" id="IPR008490">
    <property type="entry name" value="Transposase_InsH_N"/>
</dbReference>
<evidence type="ECO:0000313" key="3">
    <source>
        <dbReference type="EMBL" id="TCO82069.1"/>
    </source>
</evidence>
<dbReference type="EMBL" id="SLWY01000006">
    <property type="protein sequence ID" value="TCO82069.1"/>
    <property type="molecule type" value="Genomic_DNA"/>
</dbReference>
<dbReference type="Pfam" id="PF05598">
    <property type="entry name" value="DUF772"/>
    <property type="match status" value="1"/>
</dbReference>
<comment type="caution">
    <text evidence="3">The sequence shown here is derived from an EMBL/GenBank/DDBJ whole genome shotgun (WGS) entry which is preliminary data.</text>
</comment>
<protein>
    <submittedName>
        <fullName evidence="3">Transposase-like protein DUF772</fullName>
    </submittedName>
</protein>
<feature type="region of interest" description="Disordered" evidence="1">
    <location>
        <begin position="113"/>
        <end position="135"/>
    </location>
</feature>
<dbReference type="PANTHER" id="PTHR35604:SF2">
    <property type="entry name" value="TRANSPOSASE INSH FOR INSERTION SEQUENCE ELEMENT IS5A-RELATED"/>
    <property type="match status" value="1"/>
</dbReference>
<proteinExistence type="predicted"/>
<dbReference type="AlphaFoldDB" id="A0A4R2L6F3"/>
<evidence type="ECO:0000259" key="2">
    <source>
        <dbReference type="Pfam" id="PF05598"/>
    </source>
</evidence>
<dbReference type="Proteomes" id="UP000295765">
    <property type="component" value="Unassembled WGS sequence"/>
</dbReference>
<feature type="compositionally biased region" description="Basic and acidic residues" evidence="1">
    <location>
        <begin position="113"/>
        <end position="124"/>
    </location>
</feature>
<evidence type="ECO:0000313" key="4">
    <source>
        <dbReference type="Proteomes" id="UP000295765"/>
    </source>
</evidence>
<evidence type="ECO:0000256" key="1">
    <source>
        <dbReference type="SAM" id="MobiDB-lite"/>
    </source>
</evidence>
<feature type="domain" description="Transposase InsH N-terminal" evidence="2">
    <location>
        <begin position="16"/>
        <end position="107"/>
    </location>
</feature>
<keyword evidence="4" id="KW-1185">Reference proteome</keyword>
<reference evidence="3 4" key="1">
    <citation type="submission" date="2019-03" db="EMBL/GenBank/DDBJ databases">
        <title>Genomic Encyclopedia of Type Strains, Phase IV (KMG-IV): sequencing the most valuable type-strain genomes for metagenomic binning, comparative biology and taxonomic classification.</title>
        <authorList>
            <person name="Goeker M."/>
        </authorList>
    </citation>
    <scope>NUCLEOTIDE SEQUENCE [LARGE SCALE GENOMIC DNA]</scope>
    <source>
        <strain evidence="3 4">DSM 25287</strain>
    </source>
</reference>
<organism evidence="3 4">
    <name type="scientific">Plasticicumulans lactativorans</name>
    <dbReference type="NCBI Taxonomy" id="1133106"/>
    <lineage>
        <taxon>Bacteria</taxon>
        <taxon>Pseudomonadati</taxon>
        <taxon>Pseudomonadota</taxon>
        <taxon>Gammaproteobacteria</taxon>
        <taxon>Candidatus Competibacteraceae</taxon>
        <taxon>Plasticicumulans</taxon>
    </lineage>
</organism>
<gene>
    <name evidence="3" type="ORF">EV699_106164</name>
</gene>
<name>A0A4R2L6F3_9GAMM</name>